<protein>
    <submittedName>
        <fullName evidence="1">Uncharacterized protein</fullName>
    </submittedName>
</protein>
<dbReference type="Proteomes" id="UP000283895">
    <property type="component" value="Unassembled WGS sequence"/>
</dbReference>
<keyword evidence="2" id="KW-1185">Reference proteome</keyword>
<dbReference type="EMBL" id="LKEA01000003">
    <property type="protein sequence ID" value="ROW10112.1"/>
    <property type="molecule type" value="Genomic_DNA"/>
</dbReference>
<organism evidence="1 2">
    <name type="scientific">Cytospora schulzeri</name>
    <dbReference type="NCBI Taxonomy" id="448051"/>
    <lineage>
        <taxon>Eukaryota</taxon>
        <taxon>Fungi</taxon>
        <taxon>Dikarya</taxon>
        <taxon>Ascomycota</taxon>
        <taxon>Pezizomycotina</taxon>
        <taxon>Sordariomycetes</taxon>
        <taxon>Sordariomycetidae</taxon>
        <taxon>Diaporthales</taxon>
        <taxon>Cytosporaceae</taxon>
        <taxon>Cytospora</taxon>
    </lineage>
</organism>
<evidence type="ECO:0000313" key="2">
    <source>
        <dbReference type="Proteomes" id="UP000283895"/>
    </source>
</evidence>
<dbReference type="AlphaFoldDB" id="A0A423X2T9"/>
<gene>
    <name evidence="1" type="ORF">VMCG_01814</name>
</gene>
<reference evidence="1 2" key="1">
    <citation type="submission" date="2015-09" db="EMBL/GenBank/DDBJ databases">
        <title>Host preference determinants of Valsa canker pathogens revealed by comparative genomics.</title>
        <authorList>
            <person name="Yin Z."/>
            <person name="Huang L."/>
        </authorList>
    </citation>
    <scope>NUCLEOTIDE SEQUENCE [LARGE SCALE GENOMIC DNA]</scope>
    <source>
        <strain evidence="1 2">03-1</strain>
    </source>
</reference>
<comment type="caution">
    <text evidence="1">The sequence shown here is derived from an EMBL/GenBank/DDBJ whole genome shotgun (WGS) entry which is preliminary data.</text>
</comment>
<evidence type="ECO:0000313" key="1">
    <source>
        <dbReference type="EMBL" id="ROW10112.1"/>
    </source>
</evidence>
<name>A0A423X2T9_9PEZI</name>
<accession>A0A423X2T9</accession>
<sequence length="167" mass="18909">MAKLPRNHRCHRHIWSTVRYDGVVEGITRDLPAHRTQVRLFYRDTIANAGFSRAIAAPTYKPTWGDGRYGPYEVRKPTREIDSQSSAERVADDMETTIVPTPSIAHPAHLGARHGHHDLARIQPLVVVYFVRVRGIRPATTKVIEEHDPVTLLGESFSKIGERQARC</sequence>
<proteinExistence type="predicted"/>